<accession>A0A8J6JNW6</accession>
<protein>
    <recommendedName>
        <fullName evidence="1">Stage 0 sporulation protein A homolog</fullName>
    </recommendedName>
</protein>
<dbReference type="RefSeq" id="WP_155145755.1">
    <property type="nucleotide sequence ID" value="NZ_JACOPQ010000021.1"/>
</dbReference>
<evidence type="ECO:0000259" key="4">
    <source>
        <dbReference type="PROSITE" id="PS50110"/>
    </source>
</evidence>
<evidence type="ECO:0000313" key="6">
    <source>
        <dbReference type="EMBL" id="MBC5738759.1"/>
    </source>
</evidence>
<sequence>MHAAIVEDDNKAAEQMAEHLRRYAEETGESIVSSTFDTALSFLDGYPAIYDVVFMDIELPDLNGIEAARRLRELDGDVFLIFVTNMAKYAINGYEVNALDYFLKPVFYSDLKMRMERIRQAKSRDAYSFALPVQGGAHRFSADKVVYIESSGHNLTFHTVEGDYTMRGPSMRELEKQLNAHGFARCNTCYIVNLRYCKAVDGFLVNVNGEELQISRSRKKEFMSALTGSFR</sequence>
<dbReference type="InterPro" id="IPR007492">
    <property type="entry name" value="LytTR_DNA-bd_dom"/>
</dbReference>
<evidence type="ECO:0000259" key="5">
    <source>
        <dbReference type="PROSITE" id="PS50930"/>
    </source>
</evidence>
<evidence type="ECO:0000256" key="2">
    <source>
        <dbReference type="ARBA" id="ARBA00024867"/>
    </source>
</evidence>
<dbReference type="SMART" id="SM00448">
    <property type="entry name" value="REC"/>
    <property type="match status" value="1"/>
</dbReference>
<comment type="function">
    <text evidence="2">May play the central regulatory role in sporulation. It may be an element of the effector pathway responsible for the activation of sporulation genes in response to nutritional stress. Spo0A may act in concert with spo0H (a sigma factor) to control the expression of some genes that are critical to the sporulation process.</text>
</comment>
<dbReference type="InterPro" id="IPR001789">
    <property type="entry name" value="Sig_transdc_resp-reg_receiver"/>
</dbReference>
<dbReference type="SMART" id="SM00850">
    <property type="entry name" value="LytTR"/>
    <property type="match status" value="1"/>
</dbReference>
<dbReference type="Gene3D" id="3.40.50.2300">
    <property type="match status" value="1"/>
</dbReference>
<evidence type="ECO:0000256" key="1">
    <source>
        <dbReference type="ARBA" id="ARBA00018672"/>
    </source>
</evidence>
<keyword evidence="7" id="KW-1185">Reference proteome</keyword>
<dbReference type="Pfam" id="PF04397">
    <property type="entry name" value="LytTR"/>
    <property type="match status" value="1"/>
</dbReference>
<evidence type="ECO:0000256" key="3">
    <source>
        <dbReference type="PROSITE-ProRule" id="PRU00169"/>
    </source>
</evidence>
<dbReference type="PROSITE" id="PS50110">
    <property type="entry name" value="RESPONSE_REGULATORY"/>
    <property type="match status" value="1"/>
</dbReference>
<name>A0A8J6JNW6_9FIRM</name>
<feature type="domain" description="Response regulatory" evidence="4">
    <location>
        <begin position="2"/>
        <end position="119"/>
    </location>
</feature>
<dbReference type="SUPFAM" id="SSF52172">
    <property type="entry name" value="CheY-like"/>
    <property type="match status" value="1"/>
</dbReference>
<dbReference type="GO" id="GO:0000156">
    <property type="term" value="F:phosphorelay response regulator activity"/>
    <property type="evidence" value="ECO:0007669"/>
    <property type="project" value="InterPro"/>
</dbReference>
<comment type="caution">
    <text evidence="6">The sequence shown here is derived from an EMBL/GenBank/DDBJ whole genome shotgun (WGS) entry which is preliminary data.</text>
</comment>
<dbReference type="Pfam" id="PF00072">
    <property type="entry name" value="Response_reg"/>
    <property type="match status" value="1"/>
</dbReference>
<gene>
    <name evidence="6" type="ORF">H8S62_17245</name>
</gene>
<dbReference type="InterPro" id="IPR011006">
    <property type="entry name" value="CheY-like_superfamily"/>
</dbReference>
<dbReference type="EMBL" id="JACOPQ010000021">
    <property type="protein sequence ID" value="MBC5738759.1"/>
    <property type="molecule type" value="Genomic_DNA"/>
</dbReference>
<dbReference type="Gene3D" id="2.40.50.1020">
    <property type="entry name" value="LytTr DNA-binding domain"/>
    <property type="match status" value="1"/>
</dbReference>
<evidence type="ECO:0000313" key="7">
    <source>
        <dbReference type="Proteomes" id="UP000607645"/>
    </source>
</evidence>
<reference evidence="6" key="1">
    <citation type="submission" date="2020-08" db="EMBL/GenBank/DDBJ databases">
        <title>Genome public.</title>
        <authorList>
            <person name="Liu C."/>
            <person name="Sun Q."/>
        </authorList>
    </citation>
    <scope>NUCLEOTIDE SEQUENCE</scope>
    <source>
        <strain evidence="6">NSJ-52</strain>
    </source>
</reference>
<dbReference type="AlphaFoldDB" id="A0A8J6JNW6"/>
<dbReference type="PROSITE" id="PS50930">
    <property type="entry name" value="HTH_LYTTR"/>
    <property type="match status" value="1"/>
</dbReference>
<dbReference type="PANTHER" id="PTHR37299:SF1">
    <property type="entry name" value="STAGE 0 SPORULATION PROTEIN A HOMOLOG"/>
    <property type="match status" value="1"/>
</dbReference>
<dbReference type="InterPro" id="IPR046947">
    <property type="entry name" value="LytR-like"/>
</dbReference>
<dbReference type="PANTHER" id="PTHR37299">
    <property type="entry name" value="TRANSCRIPTIONAL REGULATOR-RELATED"/>
    <property type="match status" value="1"/>
</dbReference>
<feature type="modified residue" description="4-aspartylphosphate" evidence="3">
    <location>
        <position position="56"/>
    </location>
</feature>
<dbReference type="Proteomes" id="UP000607645">
    <property type="component" value="Unassembled WGS sequence"/>
</dbReference>
<keyword evidence="3" id="KW-0597">Phosphoprotein</keyword>
<dbReference type="GO" id="GO:0003677">
    <property type="term" value="F:DNA binding"/>
    <property type="evidence" value="ECO:0007669"/>
    <property type="project" value="InterPro"/>
</dbReference>
<organism evidence="6 7">
    <name type="scientific">Lawsonibacter faecis</name>
    <dbReference type="NCBI Taxonomy" id="2763052"/>
    <lineage>
        <taxon>Bacteria</taxon>
        <taxon>Bacillati</taxon>
        <taxon>Bacillota</taxon>
        <taxon>Clostridia</taxon>
        <taxon>Eubacteriales</taxon>
        <taxon>Oscillospiraceae</taxon>
        <taxon>Lawsonibacter</taxon>
    </lineage>
</organism>
<proteinExistence type="predicted"/>
<feature type="domain" description="HTH LytTR-type" evidence="5">
    <location>
        <begin position="129"/>
        <end position="228"/>
    </location>
</feature>